<gene>
    <name evidence="3" type="ORF">MHUMG1_03976</name>
</gene>
<dbReference type="InterPro" id="IPR021369">
    <property type="entry name" value="DUF2985"/>
</dbReference>
<reference evidence="3 4" key="1">
    <citation type="submission" date="2020-07" db="EMBL/GenBank/DDBJ databases">
        <title>Metarhizium humberi genome.</title>
        <authorList>
            <person name="Lysoe E."/>
        </authorList>
    </citation>
    <scope>NUCLEOTIDE SEQUENCE [LARGE SCALE GENOMIC DNA]</scope>
    <source>
        <strain evidence="3 4">ESALQ1638</strain>
    </source>
</reference>
<feature type="region of interest" description="Disordered" evidence="1">
    <location>
        <begin position="115"/>
        <end position="138"/>
    </location>
</feature>
<evidence type="ECO:0000256" key="1">
    <source>
        <dbReference type="SAM" id="MobiDB-lite"/>
    </source>
</evidence>
<feature type="transmembrane region" description="Helical" evidence="2">
    <location>
        <begin position="367"/>
        <end position="386"/>
    </location>
</feature>
<organism evidence="3 4">
    <name type="scientific">Metarhizium humberi</name>
    <dbReference type="NCBI Taxonomy" id="2596975"/>
    <lineage>
        <taxon>Eukaryota</taxon>
        <taxon>Fungi</taxon>
        <taxon>Dikarya</taxon>
        <taxon>Ascomycota</taxon>
        <taxon>Pezizomycotina</taxon>
        <taxon>Sordariomycetes</taxon>
        <taxon>Hypocreomycetidae</taxon>
        <taxon>Hypocreales</taxon>
        <taxon>Clavicipitaceae</taxon>
        <taxon>Metarhizium</taxon>
    </lineage>
</organism>
<evidence type="ECO:0000256" key="2">
    <source>
        <dbReference type="SAM" id="Phobius"/>
    </source>
</evidence>
<dbReference type="AlphaFoldDB" id="A0A9P8ME85"/>
<dbReference type="Proteomes" id="UP000764110">
    <property type="component" value="Unassembled WGS sequence"/>
</dbReference>
<dbReference type="PANTHER" id="PTHR35872:SF1">
    <property type="entry name" value="ALPHA-L-RHAMNOSIDASE C"/>
    <property type="match status" value="1"/>
</dbReference>
<name>A0A9P8ME85_9HYPO</name>
<proteinExistence type="predicted"/>
<feature type="region of interest" description="Disordered" evidence="1">
    <location>
        <begin position="426"/>
        <end position="446"/>
    </location>
</feature>
<feature type="transmembrane region" description="Helical" evidence="2">
    <location>
        <begin position="334"/>
        <end position="355"/>
    </location>
</feature>
<dbReference type="PANTHER" id="PTHR35872">
    <property type="entry name" value="INTEGRAL MEMBRANE PROTEIN (AFU_ORTHOLOGUE AFUA_5G07110)"/>
    <property type="match status" value="1"/>
</dbReference>
<keyword evidence="2" id="KW-0812">Transmembrane</keyword>
<keyword evidence="2" id="KW-1133">Transmembrane helix</keyword>
<comment type="caution">
    <text evidence="3">The sequence shown here is derived from an EMBL/GenBank/DDBJ whole genome shotgun (WGS) entry which is preliminary data.</text>
</comment>
<evidence type="ECO:0008006" key="5">
    <source>
        <dbReference type="Google" id="ProtNLM"/>
    </source>
</evidence>
<dbReference type="EMBL" id="JACEFI010000005">
    <property type="protein sequence ID" value="KAH0598672.1"/>
    <property type="molecule type" value="Genomic_DNA"/>
</dbReference>
<sequence length="609" mass="66350">MEPFPRLDQDAQTEQLSRPSTVQDSNRAVENRPASSSISSSSIGERLRRVSTSFEQSELPGGFFAATGGIASSILSRQPVPRPISDSIGSSSTEAPPAALCSTAFTSTPCQAVSEETGAEARYDGRTGTQTKPSPLRESVSEPASAAAFANGYHFPPKHSFGESVKLSALAFWRYLLTPMGFFVTLYGLNVVAWGGMLFLLLCNAAPAMCHPTCNDINSPRRIWIEIDSQILNALFCVTGFGLAPWRFRDLYFLLQYRLYRKMIALRRLAGIHRGWFRLRGSNELPLHLGPRNVGQDEFQSAPRYAIPFPEIKVPEVPLTGVRARPTVLWKLDLVIWLMVSNTFLQCALAGLMWGMNRYNRPGWATGLLIALGCVVAGAGGLIMFLEGKVVKRIEGVPVSEKDLARLQQDREKGVWHFNNIKDKIERRRSQSKPAGHSRHQHADVVRGETESILPPAGGSHPEIQRPLHFCLDGPGDNHALAPAPSSFIQDHGQISGETHTRDIHIGSRVNTQFSLTNQGIVFLSAKLYSQHQLPLSATNTSSTSTNTTAPLPTTTSSPTSVACHSKKSARASSCASKKRPTARPPSEDGPPSIPAGSQLPVLYPSNTA</sequence>
<feature type="region of interest" description="Disordered" evidence="1">
    <location>
        <begin position="1"/>
        <end position="52"/>
    </location>
</feature>
<feature type="transmembrane region" description="Helical" evidence="2">
    <location>
        <begin position="191"/>
        <end position="210"/>
    </location>
</feature>
<evidence type="ECO:0000313" key="4">
    <source>
        <dbReference type="Proteomes" id="UP000764110"/>
    </source>
</evidence>
<accession>A0A9P8ME85</accession>
<keyword evidence="2" id="KW-0472">Membrane</keyword>
<feature type="region of interest" description="Disordered" evidence="1">
    <location>
        <begin position="537"/>
        <end position="609"/>
    </location>
</feature>
<feature type="compositionally biased region" description="Polar residues" evidence="1">
    <location>
        <begin position="10"/>
        <end position="28"/>
    </location>
</feature>
<dbReference type="Pfam" id="PF11204">
    <property type="entry name" value="DUF2985"/>
    <property type="match status" value="1"/>
</dbReference>
<keyword evidence="4" id="KW-1185">Reference proteome</keyword>
<protein>
    <recommendedName>
        <fullName evidence="5">Alpha-L-rhamnosidase C</fullName>
    </recommendedName>
</protein>
<evidence type="ECO:0000313" key="3">
    <source>
        <dbReference type="EMBL" id="KAH0598672.1"/>
    </source>
</evidence>
<feature type="transmembrane region" description="Helical" evidence="2">
    <location>
        <begin position="231"/>
        <end position="248"/>
    </location>
</feature>
<feature type="compositionally biased region" description="Low complexity" evidence="1">
    <location>
        <begin position="537"/>
        <end position="564"/>
    </location>
</feature>